<accession>A0A3P3Y3T9</accession>
<dbReference type="Pfam" id="PF01363">
    <property type="entry name" value="FYVE"/>
    <property type="match status" value="1"/>
</dbReference>
<evidence type="ECO:0000256" key="1">
    <source>
        <dbReference type="ARBA" id="ARBA00022723"/>
    </source>
</evidence>
<evidence type="ECO:0000313" key="6">
    <source>
        <dbReference type="EMBL" id="SPQ94818.1"/>
    </source>
</evidence>
<keyword evidence="3" id="KW-0862">Zinc</keyword>
<dbReference type="CDD" id="cd00065">
    <property type="entry name" value="FYVE_like_SF"/>
    <property type="match status" value="1"/>
</dbReference>
<evidence type="ECO:0000259" key="5">
    <source>
        <dbReference type="Pfam" id="PF23545"/>
    </source>
</evidence>
<dbReference type="AlphaFoldDB" id="A0A3P3Y3T9"/>
<evidence type="ECO:0000256" key="3">
    <source>
        <dbReference type="ARBA" id="ARBA00022833"/>
    </source>
</evidence>
<evidence type="ECO:0000256" key="2">
    <source>
        <dbReference type="ARBA" id="ARBA00022771"/>
    </source>
</evidence>
<sequence>MRAERRSRCSGESSHCRFCGRVFCHACSSMRIDVSEKGSAHPETYRACMACYQRDRTSGAERPEVDVVGENAILYHTRTLCVPCSITERRGYDPVPAIVVQRGDTVYLERNCPVHGLLSTEYCRSATFFREAITFAAGVPGDPFDADLDALASEIKSNRSSLPLVVELPVTTGSGQLLSKSLVDMRLRKIENLFPSELSFILDIKGGALPSFSHVAQLNALLLHIEQVTRRCLIIVDLAYDRLIDFAHIPNSALLKGRIFPGVRYHLVRGEEETAVAELTQLITTMRDFSRIQLIFTLSFDRPFPSLASVLGLVRQHRDIIKFVVLSPERSTRELLATASKSHMTYDAAGGSVDPVELIDLVCQDVGYGLTRSDFIPASVLQCLEPLLSLMGYGQYSMRISSLCGFICPLQFGTGSSITPVARVIDSRRLLKTVSSLSDALRPRTIPVLALNRLRNELLSCTLSGTIMQDILTSLASIDSGESSSANQRLAEFVSSLQFIIVDNKMDIASMDLRRRARCPVATLCVTGSTQAFAASSSEGCF</sequence>
<organism evidence="6 7">
    <name type="scientific">Plasmodiophora brassicae</name>
    <name type="common">Clubroot disease agent</name>
    <dbReference type="NCBI Taxonomy" id="37360"/>
    <lineage>
        <taxon>Eukaryota</taxon>
        <taxon>Sar</taxon>
        <taxon>Rhizaria</taxon>
        <taxon>Endomyxa</taxon>
        <taxon>Phytomyxea</taxon>
        <taxon>Plasmodiophorida</taxon>
        <taxon>Plasmodiophoridae</taxon>
        <taxon>Plasmodiophora</taxon>
    </lineage>
</organism>
<name>A0A3P3Y3T9_PLABS</name>
<keyword evidence="2" id="KW-0863">Zinc-finger</keyword>
<feature type="domain" description="FYVE zinc finger" evidence="4">
    <location>
        <begin position="14"/>
        <end position="54"/>
    </location>
</feature>
<evidence type="ECO:0000313" key="7">
    <source>
        <dbReference type="Proteomes" id="UP000290189"/>
    </source>
</evidence>
<proteinExistence type="predicted"/>
<dbReference type="Gene3D" id="3.30.40.10">
    <property type="entry name" value="Zinc/RING finger domain, C3HC4 (zinc finger)"/>
    <property type="match status" value="1"/>
</dbReference>
<reference evidence="6 7" key="1">
    <citation type="submission" date="2018-03" db="EMBL/GenBank/DDBJ databases">
        <authorList>
            <person name="Fogelqvist J."/>
        </authorList>
    </citation>
    <scope>NUCLEOTIDE SEQUENCE [LARGE SCALE GENOMIC DNA]</scope>
</reference>
<dbReference type="Pfam" id="PF23545">
    <property type="entry name" value="Zn_ribbon_HMPTM"/>
    <property type="match status" value="1"/>
</dbReference>
<dbReference type="SUPFAM" id="SSF57903">
    <property type="entry name" value="FYVE/PHD zinc finger"/>
    <property type="match status" value="1"/>
</dbReference>
<geneLocation type="mitochondrion" evidence="6"/>
<feature type="domain" description="HMPTM N-terminal zinc ribbon" evidence="5">
    <location>
        <begin position="74"/>
        <end position="124"/>
    </location>
</feature>
<keyword evidence="1" id="KW-0479">Metal-binding</keyword>
<evidence type="ECO:0000259" key="4">
    <source>
        <dbReference type="Pfam" id="PF01363"/>
    </source>
</evidence>
<dbReference type="EMBL" id="OVEO01000003">
    <property type="protein sequence ID" value="SPQ94818.1"/>
    <property type="molecule type" value="Genomic_DNA"/>
</dbReference>
<protein>
    <submittedName>
        <fullName evidence="6">Uncharacterized protein</fullName>
    </submittedName>
</protein>
<dbReference type="InterPro" id="IPR056488">
    <property type="entry name" value="Zn_ribbon_HMPTM"/>
</dbReference>
<dbReference type="InterPro" id="IPR011011">
    <property type="entry name" value="Znf_FYVE_PHD"/>
</dbReference>
<dbReference type="InterPro" id="IPR000306">
    <property type="entry name" value="Znf_FYVE"/>
</dbReference>
<dbReference type="Proteomes" id="UP000290189">
    <property type="component" value="Unassembled WGS sequence"/>
</dbReference>
<dbReference type="InterPro" id="IPR013083">
    <property type="entry name" value="Znf_RING/FYVE/PHD"/>
</dbReference>
<dbReference type="GO" id="GO:0008270">
    <property type="term" value="F:zinc ion binding"/>
    <property type="evidence" value="ECO:0007669"/>
    <property type="project" value="UniProtKB-KW"/>
</dbReference>
<gene>
    <name evidence="6" type="ORF">PLBR_LOCUS2033</name>
</gene>
<keyword evidence="6" id="KW-0496">Mitochondrion</keyword>